<feature type="domain" description="Laminin G" evidence="7">
    <location>
        <begin position="1"/>
        <end position="85"/>
    </location>
</feature>
<keyword evidence="5" id="KW-0325">Glycoprotein</keyword>
<dbReference type="CDD" id="cd00054">
    <property type="entry name" value="EGF_CA"/>
    <property type="match status" value="2"/>
</dbReference>
<evidence type="ECO:0000313" key="10">
    <source>
        <dbReference type="Proteomes" id="UP001152320"/>
    </source>
</evidence>
<reference evidence="9" key="1">
    <citation type="submission" date="2021-10" db="EMBL/GenBank/DDBJ databases">
        <title>Tropical sea cucumber genome reveals ecological adaptation and Cuvierian tubules defense mechanism.</title>
        <authorList>
            <person name="Chen T."/>
        </authorList>
    </citation>
    <scope>NUCLEOTIDE SEQUENCE</scope>
    <source>
        <strain evidence="9">Nanhai2018</strain>
        <tissue evidence="9">Muscle</tissue>
    </source>
</reference>
<dbReference type="GO" id="GO:0005509">
    <property type="term" value="F:calcium ion binding"/>
    <property type="evidence" value="ECO:0007669"/>
    <property type="project" value="InterPro"/>
</dbReference>
<comment type="caution">
    <text evidence="6">Lacks conserved residue(s) required for the propagation of feature annotation.</text>
</comment>
<dbReference type="InterPro" id="IPR000742">
    <property type="entry name" value="EGF"/>
</dbReference>
<dbReference type="InterPro" id="IPR050372">
    <property type="entry name" value="Neurexin-related_CASP"/>
</dbReference>
<keyword evidence="4 6" id="KW-1015">Disulfide bond</keyword>
<dbReference type="PROSITE" id="PS00022">
    <property type="entry name" value="EGF_1"/>
    <property type="match status" value="5"/>
</dbReference>
<dbReference type="Gene3D" id="2.10.25.10">
    <property type="entry name" value="Laminin"/>
    <property type="match status" value="4"/>
</dbReference>
<feature type="disulfide bond" evidence="6">
    <location>
        <begin position="146"/>
        <end position="155"/>
    </location>
</feature>
<keyword evidence="2" id="KW-0732">Signal</keyword>
<feature type="domain" description="EGF-like" evidence="8">
    <location>
        <begin position="81"/>
        <end position="117"/>
    </location>
</feature>
<feature type="disulfide bond" evidence="6">
    <location>
        <begin position="107"/>
        <end position="116"/>
    </location>
</feature>
<dbReference type="FunFam" id="2.10.25.10:FF:000095">
    <property type="entry name" value="Notch, isoform B"/>
    <property type="match status" value="1"/>
</dbReference>
<evidence type="ECO:0000256" key="6">
    <source>
        <dbReference type="PROSITE-ProRule" id="PRU00076"/>
    </source>
</evidence>
<dbReference type="InterPro" id="IPR013320">
    <property type="entry name" value="ConA-like_dom_sf"/>
</dbReference>
<organism evidence="9 10">
    <name type="scientific">Holothuria leucospilota</name>
    <name type="common">Black long sea cucumber</name>
    <name type="synonym">Mertensiothuria leucospilota</name>
    <dbReference type="NCBI Taxonomy" id="206669"/>
    <lineage>
        <taxon>Eukaryota</taxon>
        <taxon>Metazoa</taxon>
        <taxon>Echinodermata</taxon>
        <taxon>Eleutherozoa</taxon>
        <taxon>Echinozoa</taxon>
        <taxon>Holothuroidea</taxon>
        <taxon>Aspidochirotacea</taxon>
        <taxon>Aspidochirotida</taxon>
        <taxon>Holothuriidae</taxon>
        <taxon>Holothuria</taxon>
    </lineage>
</organism>
<evidence type="ECO:0000256" key="4">
    <source>
        <dbReference type="ARBA" id="ARBA00023157"/>
    </source>
</evidence>
<evidence type="ECO:0000313" key="9">
    <source>
        <dbReference type="EMBL" id="KAJ8039994.1"/>
    </source>
</evidence>
<feature type="domain" description="Laminin G" evidence="7">
    <location>
        <begin position="163"/>
        <end position="339"/>
    </location>
</feature>
<dbReference type="GO" id="GO:0005886">
    <property type="term" value="C:plasma membrane"/>
    <property type="evidence" value="ECO:0007669"/>
    <property type="project" value="UniProtKB-ARBA"/>
</dbReference>
<keyword evidence="3" id="KW-0677">Repeat</keyword>
<name>A0A9Q1C8H9_HOLLE</name>
<dbReference type="PROSITE" id="PS01186">
    <property type="entry name" value="EGF_2"/>
    <property type="match status" value="4"/>
</dbReference>
<dbReference type="SUPFAM" id="SSF57196">
    <property type="entry name" value="EGF/Laminin"/>
    <property type="match status" value="2"/>
</dbReference>
<dbReference type="Gene3D" id="2.60.120.200">
    <property type="match status" value="4"/>
</dbReference>
<evidence type="ECO:0000256" key="2">
    <source>
        <dbReference type="ARBA" id="ARBA00022729"/>
    </source>
</evidence>
<dbReference type="SMART" id="SM00282">
    <property type="entry name" value="LamG"/>
    <property type="match status" value="3"/>
</dbReference>
<dbReference type="SUPFAM" id="SSF49899">
    <property type="entry name" value="Concanavalin A-like lectins/glucanases"/>
    <property type="match status" value="4"/>
</dbReference>
<dbReference type="EMBL" id="JAIZAY010000006">
    <property type="protein sequence ID" value="KAJ8039994.1"/>
    <property type="molecule type" value="Genomic_DNA"/>
</dbReference>
<dbReference type="PROSITE" id="PS50026">
    <property type="entry name" value="EGF_3"/>
    <property type="match status" value="5"/>
</dbReference>
<feature type="domain" description="EGF-like" evidence="8">
    <location>
        <begin position="119"/>
        <end position="156"/>
    </location>
</feature>
<dbReference type="InterPro" id="IPR001791">
    <property type="entry name" value="Laminin_G"/>
</dbReference>
<dbReference type="SMART" id="SM00179">
    <property type="entry name" value="EGF_CA"/>
    <property type="match status" value="4"/>
</dbReference>
<evidence type="ECO:0000259" key="8">
    <source>
        <dbReference type="PROSITE" id="PS50026"/>
    </source>
</evidence>
<dbReference type="PANTHER" id="PTHR15036">
    <property type="entry name" value="PIKACHURIN-LIKE PROTEIN"/>
    <property type="match status" value="1"/>
</dbReference>
<evidence type="ECO:0000256" key="3">
    <source>
        <dbReference type="ARBA" id="ARBA00022737"/>
    </source>
</evidence>
<dbReference type="Pfam" id="PF00008">
    <property type="entry name" value="EGF"/>
    <property type="match status" value="3"/>
</dbReference>
<feature type="disulfide bond" evidence="6">
    <location>
        <begin position="608"/>
        <end position="617"/>
    </location>
</feature>
<dbReference type="Pfam" id="PF02210">
    <property type="entry name" value="Laminin_G_2"/>
    <property type="match status" value="2"/>
</dbReference>
<evidence type="ECO:0000256" key="5">
    <source>
        <dbReference type="ARBA" id="ARBA00023180"/>
    </source>
</evidence>
<proteinExistence type="predicted"/>
<feature type="disulfide bond" evidence="6">
    <location>
        <begin position="351"/>
        <end position="360"/>
    </location>
</feature>
<dbReference type="InterPro" id="IPR001881">
    <property type="entry name" value="EGF-like_Ca-bd_dom"/>
</dbReference>
<feature type="domain" description="EGF-like" evidence="8">
    <location>
        <begin position="537"/>
        <end position="577"/>
    </location>
</feature>
<feature type="domain" description="Laminin G" evidence="7">
    <location>
        <begin position="594"/>
        <end position="780"/>
    </location>
</feature>
<dbReference type="GO" id="GO:0000902">
    <property type="term" value="P:cell morphogenesis"/>
    <property type="evidence" value="ECO:0007669"/>
    <property type="project" value="UniProtKB-ARBA"/>
</dbReference>
<protein>
    <submittedName>
        <fullName evidence="9">Pikachurin</fullName>
    </submittedName>
</protein>
<dbReference type="SMART" id="SM00181">
    <property type="entry name" value="EGF"/>
    <property type="match status" value="5"/>
</dbReference>
<evidence type="ECO:0000256" key="1">
    <source>
        <dbReference type="ARBA" id="ARBA00022536"/>
    </source>
</evidence>
<dbReference type="Pfam" id="PF00054">
    <property type="entry name" value="Laminin_G_1"/>
    <property type="match status" value="1"/>
</dbReference>
<dbReference type="GO" id="GO:0048666">
    <property type="term" value="P:neuron development"/>
    <property type="evidence" value="ECO:0007669"/>
    <property type="project" value="UniProtKB-ARBA"/>
</dbReference>
<dbReference type="AlphaFoldDB" id="A0A9Q1C8H9"/>
<evidence type="ECO:0000259" key="7">
    <source>
        <dbReference type="PROSITE" id="PS50025"/>
    </source>
</evidence>
<gene>
    <name evidence="9" type="ORF">HOLleu_14173</name>
</gene>
<keyword evidence="10" id="KW-1185">Reference proteome</keyword>
<dbReference type="PANTHER" id="PTHR15036:SF83">
    <property type="entry name" value="AGRIN"/>
    <property type="match status" value="1"/>
</dbReference>
<dbReference type="FunFam" id="2.10.25.10:FF:000230">
    <property type="entry name" value="Delta-like protein"/>
    <property type="match status" value="1"/>
</dbReference>
<feature type="domain" description="EGF-like" evidence="8">
    <location>
        <begin position="324"/>
        <end position="361"/>
    </location>
</feature>
<sequence length="781" mass="81605">MSMSSLLSDRSFTGQSSGVLTSLNVDGFVYVGGVDDTVEAVRRTSVDAGFTGCVLMLDIQGITISFNQTNTITGSNVVNCDADLCQAAPCQNGATCAPSPGSYSCQCASGYHGDLCDIKRDTCNGDDLCAEGSLCVSMTDGYYCRCALGQSGALCDQTQDISGLIPSFSGASYTTYPLTGSVSQQTTISLLMRPSSENGLIVILLDESGQGGDFLALVIIEGVVQLRFDLGSGVSVVSGGPIELHSWHSISVYRSGSSADLTMDGVTTTFEGSGLVGLSTSSFIYVGGVPAGLDVPDDVGIFQGFSGCIQNFQAVGGLDITSCNHTLCSEMPCLNEGICQTLNDTTFRCQCVAGWSGDQCDQASAVEVPSFGMGSYLVFEDILPSAGTSVILIEFKTSSEDGILFWNSDGSDFIGVGLSGGRVVFTFDLGSGPAYVFSNSRITLEEWHKVLATRTGQSGQLAIDDELIPSSGQVQGASVGLGVGSRTYVGGVPAEVVVPGRASLSGGFSGCIRKLEVNSQAVLLSEPSQGSGVIECVDQLCNLNPDCRNGATCLDDPSSDLMYRCLCPEGYTGSLCETSACDALAEEDRCKNGGTCYVGDAGQPLCLCPLGFGGDLCSSTMDYSIPQFSERSYLEFSRAIIASDFIAIGIKDRNVELRVNLGDGILSLVAQNIFINFNQLYSVSFDRVGTSATMIVQDSIGRTDTVSGTTPGLQTGLNTFGSSLFIGGHPEDISELTGGLYQQSLEGCVIQLATARNPTRNLVTVNLQQEPLSGADIDNCT</sequence>
<dbReference type="OrthoDB" id="10014052at2759"/>
<comment type="caution">
    <text evidence="9">The sequence shown here is derived from an EMBL/GenBank/DDBJ whole genome shotgun (WGS) entry which is preliminary data.</text>
</comment>
<dbReference type="CDD" id="cd00110">
    <property type="entry name" value="LamG"/>
    <property type="match status" value="3"/>
</dbReference>
<dbReference type="FunFam" id="2.10.25.10:FF:000118">
    <property type="entry name" value="protein delta homolog 2"/>
    <property type="match status" value="1"/>
</dbReference>
<feature type="domain" description="Laminin G" evidence="7">
    <location>
        <begin position="366"/>
        <end position="541"/>
    </location>
</feature>
<feature type="disulfide bond" evidence="6">
    <location>
        <begin position="567"/>
        <end position="576"/>
    </location>
</feature>
<accession>A0A9Q1C8H9</accession>
<keyword evidence="1 6" id="KW-0245">EGF-like domain</keyword>
<feature type="domain" description="EGF-like" evidence="8">
    <location>
        <begin position="582"/>
        <end position="618"/>
    </location>
</feature>
<dbReference type="PROSITE" id="PS50025">
    <property type="entry name" value="LAM_G_DOMAIN"/>
    <property type="match status" value="4"/>
</dbReference>
<dbReference type="Proteomes" id="UP001152320">
    <property type="component" value="Chromosome 6"/>
</dbReference>
<dbReference type="GO" id="GO:0042063">
    <property type="term" value="P:gliogenesis"/>
    <property type="evidence" value="ECO:0007669"/>
    <property type="project" value="UniProtKB-ARBA"/>
</dbReference>